<dbReference type="Proteomes" id="UP001174136">
    <property type="component" value="Unassembled WGS sequence"/>
</dbReference>
<sequence length="434" mass="48496">MTPDRGYEKAKELLKENFGNEYKIACAYLEKALSWPQMKSEDSKVLQDYAMFLRSCCNAMEDLEYMEELNTVASMRSIALKLPYKLREKWRNKAYELQEQHNRRLRILDLVSFIERQARVAADPVFGYLQDQTAVRGRTKSPVKSQALNSSGSSYVTNVALPPKETKPMRSCPFCSSNHPLHLCKEFGKKAHRDKLSFLKTKGICFGCLSIGNHISKDCKNRLTCNVCKKAHPSTLHIELKDSINKDSTVKEPKRPADVIGSASAELCGHIGAGDQESVLPIVPVRVKAAKGSHVHQVYALLDPGSSATFCSEELMSHLNLKGKRTRILLRTLNQETSVPAYVVSGLKVSALDSDTFLPLPDTFTQKEMPVTTSSIPEQTDLTHWAYLSQVKIPTISSKVELLIGTNAPNLLEPWEIINSRNGGPYVEHCWGGL</sequence>
<protein>
    <recommendedName>
        <fullName evidence="3">Peptidase aspartic putative domain-containing protein</fullName>
    </recommendedName>
</protein>
<proteinExistence type="predicted"/>
<comment type="caution">
    <text evidence="1">The sequence shown here is derived from an EMBL/GenBank/DDBJ whole genome shotgun (WGS) entry which is preliminary data.</text>
</comment>
<gene>
    <name evidence="1" type="ORF">N1851_025742</name>
</gene>
<organism evidence="1 2">
    <name type="scientific">Merluccius polli</name>
    <name type="common">Benguela hake</name>
    <name type="synonym">Merluccius cadenati</name>
    <dbReference type="NCBI Taxonomy" id="89951"/>
    <lineage>
        <taxon>Eukaryota</taxon>
        <taxon>Metazoa</taxon>
        <taxon>Chordata</taxon>
        <taxon>Craniata</taxon>
        <taxon>Vertebrata</taxon>
        <taxon>Euteleostomi</taxon>
        <taxon>Actinopterygii</taxon>
        <taxon>Neopterygii</taxon>
        <taxon>Teleostei</taxon>
        <taxon>Neoteleostei</taxon>
        <taxon>Acanthomorphata</taxon>
        <taxon>Zeiogadaria</taxon>
        <taxon>Gadariae</taxon>
        <taxon>Gadiformes</taxon>
        <taxon>Gadoidei</taxon>
        <taxon>Merlucciidae</taxon>
        <taxon>Merluccius</taxon>
    </lineage>
</organism>
<keyword evidence="2" id="KW-1185">Reference proteome</keyword>
<reference evidence="1" key="1">
    <citation type="journal article" date="2023" name="Front. Mar. Sci.">
        <title>A new Merluccius polli reference genome to investigate the effects of global change in West African waters.</title>
        <authorList>
            <person name="Mateo J.L."/>
            <person name="Blanco-Fernandez C."/>
            <person name="Garcia-Vazquez E."/>
            <person name="Machado-Schiaffino G."/>
        </authorList>
    </citation>
    <scope>NUCLEOTIDE SEQUENCE</scope>
    <source>
        <strain evidence="1">C29</strain>
        <tissue evidence="1">Fin</tissue>
    </source>
</reference>
<evidence type="ECO:0008006" key="3">
    <source>
        <dbReference type="Google" id="ProtNLM"/>
    </source>
</evidence>
<dbReference type="AlphaFoldDB" id="A0AA47NV10"/>
<dbReference type="PANTHER" id="PTHR47331:SF3">
    <property type="match status" value="1"/>
</dbReference>
<name>A0AA47NV10_MERPO</name>
<dbReference type="EMBL" id="JAOPHQ010004836">
    <property type="protein sequence ID" value="KAK0138078.1"/>
    <property type="molecule type" value="Genomic_DNA"/>
</dbReference>
<evidence type="ECO:0000313" key="1">
    <source>
        <dbReference type="EMBL" id="KAK0138078.1"/>
    </source>
</evidence>
<accession>A0AA47NV10</accession>
<evidence type="ECO:0000313" key="2">
    <source>
        <dbReference type="Proteomes" id="UP001174136"/>
    </source>
</evidence>
<dbReference type="PANTHER" id="PTHR47331">
    <property type="entry name" value="PHD-TYPE DOMAIN-CONTAINING PROTEIN"/>
    <property type="match status" value="1"/>
</dbReference>